<dbReference type="EMBL" id="JBHLZN010000003">
    <property type="protein sequence ID" value="MFB9886826.1"/>
    <property type="molecule type" value="Genomic_DNA"/>
</dbReference>
<evidence type="ECO:0000256" key="2">
    <source>
        <dbReference type="ARBA" id="ARBA00022763"/>
    </source>
</evidence>
<evidence type="ECO:0000313" key="6">
    <source>
        <dbReference type="EMBL" id="MFB9886826.1"/>
    </source>
</evidence>
<sequence length="231" mass="25699">MSGILPQSFFDQPPLQLARALLGKVIRHRVQGQWLAARIIETEAYDRREKGSHASLGYTAKRRALFMPPGTLYLYYARGKDSLNISARGEGAGVLIKSGVPWTDELSGADSLALMQQLNPSAQGLPRQPQRLCSGQTLFCRALGIKVVDWDQRCPEPERLRIEAVDYQPGTVIQTTRLGIPKGRDEHLLWRLVDAAEAAHCSRNPLRSRSLPYHLLEADQPLLVDGPQDKG</sequence>
<dbReference type="HAMAP" id="MF_00527">
    <property type="entry name" value="3MGH"/>
    <property type="match status" value="1"/>
</dbReference>
<dbReference type="InterPro" id="IPR036995">
    <property type="entry name" value="MPG_sf"/>
</dbReference>
<dbReference type="RefSeq" id="WP_081414347.1">
    <property type="nucleotide sequence ID" value="NZ_JBHLZN010000003.1"/>
</dbReference>
<dbReference type="SUPFAM" id="SSF50486">
    <property type="entry name" value="FMT C-terminal domain-like"/>
    <property type="match status" value="1"/>
</dbReference>
<keyword evidence="4 5" id="KW-0234">DNA repair</keyword>
<dbReference type="InterPro" id="IPR003180">
    <property type="entry name" value="MPG"/>
</dbReference>
<organism evidence="6 7">
    <name type="scientific">Balneatrix alpica</name>
    <dbReference type="NCBI Taxonomy" id="75684"/>
    <lineage>
        <taxon>Bacteria</taxon>
        <taxon>Pseudomonadati</taxon>
        <taxon>Pseudomonadota</taxon>
        <taxon>Gammaproteobacteria</taxon>
        <taxon>Oceanospirillales</taxon>
        <taxon>Balneatrichaceae</taxon>
        <taxon>Balneatrix</taxon>
    </lineage>
</organism>
<name>A0ABV5ZC34_9GAMM</name>
<dbReference type="GO" id="GO:0016798">
    <property type="term" value="F:hydrolase activity, acting on glycosyl bonds"/>
    <property type="evidence" value="ECO:0007669"/>
    <property type="project" value="UniProtKB-KW"/>
</dbReference>
<keyword evidence="2 5" id="KW-0227">DNA damage</keyword>
<evidence type="ECO:0000256" key="3">
    <source>
        <dbReference type="ARBA" id="ARBA00022801"/>
    </source>
</evidence>
<dbReference type="Gene3D" id="3.10.300.10">
    <property type="entry name" value="Methylpurine-DNA glycosylase (MPG)"/>
    <property type="match status" value="1"/>
</dbReference>
<evidence type="ECO:0000256" key="4">
    <source>
        <dbReference type="ARBA" id="ARBA00023204"/>
    </source>
</evidence>
<evidence type="ECO:0000256" key="1">
    <source>
        <dbReference type="ARBA" id="ARBA00009232"/>
    </source>
</evidence>
<dbReference type="Proteomes" id="UP001589628">
    <property type="component" value="Unassembled WGS sequence"/>
</dbReference>
<accession>A0ABV5ZC34</accession>
<dbReference type="NCBIfam" id="NF002005">
    <property type="entry name" value="PRK00802.1-5"/>
    <property type="match status" value="1"/>
</dbReference>
<keyword evidence="3 5" id="KW-0378">Hydrolase</keyword>
<reference evidence="6 7" key="1">
    <citation type="submission" date="2024-09" db="EMBL/GenBank/DDBJ databases">
        <authorList>
            <person name="Sun Q."/>
            <person name="Mori K."/>
        </authorList>
    </citation>
    <scope>NUCLEOTIDE SEQUENCE [LARGE SCALE GENOMIC DNA]</scope>
    <source>
        <strain evidence="6 7">ATCC 51285</strain>
    </source>
</reference>
<protein>
    <recommendedName>
        <fullName evidence="5">Putative 3-methyladenine DNA glycosylase</fullName>
        <ecNumber evidence="5">3.2.2.-</ecNumber>
    </recommendedName>
</protein>
<dbReference type="InterPro" id="IPR011034">
    <property type="entry name" value="Formyl_transferase-like_C_sf"/>
</dbReference>
<dbReference type="PANTHER" id="PTHR10429">
    <property type="entry name" value="DNA-3-METHYLADENINE GLYCOSYLASE"/>
    <property type="match status" value="1"/>
</dbReference>
<dbReference type="EC" id="3.2.2.-" evidence="5"/>
<keyword evidence="7" id="KW-1185">Reference proteome</keyword>
<comment type="caution">
    <text evidence="6">The sequence shown here is derived from an EMBL/GenBank/DDBJ whole genome shotgun (WGS) entry which is preliminary data.</text>
</comment>
<evidence type="ECO:0000256" key="5">
    <source>
        <dbReference type="HAMAP-Rule" id="MF_00527"/>
    </source>
</evidence>
<dbReference type="Pfam" id="PF02245">
    <property type="entry name" value="Pur_DNA_glyco"/>
    <property type="match status" value="1"/>
</dbReference>
<proteinExistence type="inferred from homology"/>
<evidence type="ECO:0000313" key="7">
    <source>
        <dbReference type="Proteomes" id="UP001589628"/>
    </source>
</evidence>
<dbReference type="PANTHER" id="PTHR10429:SF0">
    <property type="entry name" value="DNA-3-METHYLADENINE GLYCOSYLASE"/>
    <property type="match status" value="1"/>
</dbReference>
<keyword evidence="6" id="KW-0326">Glycosidase</keyword>
<dbReference type="CDD" id="cd00540">
    <property type="entry name" value="AAG"/>
    <property type="match status" value="1"/>
</dbReference>
<gene>
    <name evidence="6" type="ORF">ACFFLH_10410</name>
</gene>
<comment type="similarity">
    <text evidence="1 5">Belongs to the DNA glycosylase MPG family.</text>
</comment>